<dbReference type="RefSeq" id="WP_186948102.1">
    <property type="nucleotide sequence ID" value="NZ_JACOGF010000007.1"/>
</dbReference>
<feature type="domain" description="N-acetyltransferase" evidence="1">
    <location>
        <begin position="9"/>
        <end position="170"/>
    </location>
</feature>
<protein>
    <submittedName>
        <fullName evidence="2">GNAT family N-acetyltransferase</fullName>
    </submittedName>
</protein>
<dbReference type="InterPro" id="IPR016181">
    <property type="entry name" value="Acyl_CoA_acyltransferase"/>
</dbReference>
<proteinExistence type="predicted"/>
<gene>
    <name evidence="2" type="ORF">H8L32_15230</name>
</gene>
<evidence type="ECO:0000259" key="1">
    <source>
        <dbReference type="PROSITE" id="PS51186"/>
    </source>
</evidence>
<dbReference type="PANTHER" id="PTHR43792">
    <property type="entry name" value="GNAT FAMILY, PUTATIVE (AFU_ORTHOLOGUE AFUA_3G00765)-RELATED-RELATED"/>
    <property type="match status" value="1"/>
</dbReference>
<organism evidence="2 3">
    <name type="scientific">Undibacterium hunanense</name>
    <dbReference type="NCBI Taxonomy" id="2762292"/>
    <lineage>
        <taxon>Bacteria</taxon>
        <taxon>Pseudomonadati</taxon>
        <taxon>Pseudomonadota</taxon>
        <taxon>Betaproteobacteria</taxon>
        <taxon>Burkholderiales</taxon>
        <taxon>Oxalobacteraceae</taxon>
        <taxon>Undibacterium</taxon>
    </lineage>
</organism>
<keyword evidence="3" id="KW-1185">Reference proteome</keyword>
<accession>A0ABR6ZSK7</accession>
<dbReference type="Pfam" id="PF13302">
    <property type="entry name" value="Acetyltransf_3"/>
    <property type="match status" value="1"/>
</dbReference>
<evidence type="ECO:0000313" key="3">
    <source>
        <dbReference type="Proteomes" id="UP000650424"/>
    </source>
</evidence>
<reference evidence="2 3" key="1">
    <citation type="submission" date="2020-08" db="EMBL/GenBank/DDBJ databases">
        <title>Novel species isolated from subtropical streams in China.</title>
        <authorList>
            <person name="Lu H."/>
        </authorList>
    </citation>
    <scope>NUCLEOTIDE SEQUENCE [LARGE SCALE GENOMIC DNA]</scope>
    <source>
        <strain evidence="2 3">CY18W</strain>
    </source>
</reference>
<dbReference type="EMBL" id="JACOGF010000007">
    <property type="protein sequence ID" value="MBC3918843.1"/>
    <property type="molecule type" value="Genomic_DNA"/>
</dbReference>
<dbReference type="PANTHER" id="PTHR43792:SF1">
    <property type="entry name" value="N-ACETYLTRANSFERASE DOMAIN-CONTAINING PROTEIN"/>
    <property type="match status" value="1"/>
</dbReference>
<dbReference type="PROSITE" id="PS51186">
    <property type="entry name" value="GNAT"/>
    <property type="match status" value="1"/>
</dbReference>
<sequence length="174" mass="20130">MTILTTARLRLEPFTDSHFEGLSRMNSEPEVMRYITGKPETPEETLSVIERVKGRWVEFGFSWWSFIELDTNEIIGAGCIQYLGRDPANPLEIGWRLRKDKWNMGYASEAAQAMATFAFETVKGDSLFAVCHQENQASAHVMKKLGMQYRGIERWYDMDTAVYVMSREEWLARA</sequence>
<dbReference type="InterPro" id="IPR051531">
    <property type="entry name" value="N-acetyltransferase"/>
</dbReference>
<evidence type="ECO:0000313" key="2">
    <source>
        <dbReference type="EMBL" id="MBC3918843.1"/>
    </source>
</evidence>
<dbReference type="Gene3D" id="3.40.630.30">
    <property type="match status" value="1"/>
</dbReference>
<dbReference type="InterPro" id="IPR000182">
    <property type="entry name" value="GNAT_dom"/>
</dbReference>
<dbReference type="Proteomes" id="UP000650424">
    <property type="component" value="Unassembled WGS sequence"/>
</dbReference>
<comment type="caution">
    <text evidence="2">The sequence shown here is derived from an EMBL/GenBank/DDBJ whole genome shotgun (WGS) entry which is preliminary data.</text>
</comment>
<name>A0ABR6ZSK7_9BURK</name>
<dbReference type="SUPFAM" id="SSF55729">
    <property type="entry name" value="Acyl-CoA N-acyltransferases (Nat)"/>
    <property type="match status" value="1"/>
</dbReference>